<proteinExistence type="predicted"/>
<comment type="caution">
    <text evidence="3">The sequence shown here is derived from an EMBL/GenBank/DDBJ whole genome shotgun (WGS) entry which is preliminary data.</text>
</comment>
<accession>A0A263D5I0</accession>
<dbReference type="InterPro" id="IPR002723">
    <property type="entry name" value="BpsA_C"/>
</dbReference>
<reference evidence="3 4" key="1">
    <citation type="submission" date="2017-07" db="EMBL/GenBank/DDBJ databases">
        <title>Amycolatopsis antarcticus sp. nov., isolated from the surface of an Antarcticus brown macroalga.</title>
        <authorList>
            <person name="Wang J."/>
            <person name="Leiva S."/>
            <person name="Huang J."/>
            <person name="Huang Y."/>
        </authorList>
    </citation>
    <scope>NUCLEOTIDE SEQUENCE [LARGE SCALE GENOMIC DNA]</scope>
    <source>
        <strain evidence="3 4">AU-G6</strain>
    </source>
</reference>
<feature type="domain" description="N(4)-bis(aminopropyl)spermidine synthase C-terminal" evidence="2">
    <location>
        <begin position="122"/>
        <end position="296"/>
    </location>
</feature>
<keyword evidence="3" id="KW-0489">Methyltransferase</keyword>
<gene>
    <name evidence="3" type="ORF">CFN78_09420</name>
</gene>
<keyword evidence="4" id="KW-1185">Reference proteome</keyword>
<dbReference type="InterPro" id="IPR002052">
    <property type="entry name" value="DNA_methylase_N6_adenine_CS"/>
</dbReference>
<dbReference type="Proteomes" id="UP000242444">
    <property type="component" value="Unassembled WGS sequence"/>
</dbReference>
<dbReference type="Pfam" id="PF01861">
    <property type="entry name" value="BpsA_C"/>
    <property type="match status" value="1"/>
</dbReference>
<dbReference type="AlphaFoldDB" id="A0A263D5I0"/>
<organism evidence="3 4">
    <name type="scientific">Amycolatopsis antarctica</name>
    <dbReference type="NCBI Taxonomy" id="1854586"/>
    <lineage>
        <taxon>Bacteria</taxon>
        <taxon>Bacillati</taxon>
        <taxon>Actinomycetota</taxon>
        <taxon>Actinomycetes</taxon>
        <taxon>Pseudonocardiales</taxon>
        <taxon>Pseudonocardiaceae</taxon>
        <taxon>Amycolatopsis</taxon>
    </lineage>
</organism>
<dbReference type="GO" id="GO:0008168">
    <property type="term" value="F:methyltransferase activity"/>
    <property type="evidence" value="ECO:0007669"/>
    <property type="project" value="UniProtKB-KW"/>
</dbReference>
<dbReference type="GO" id="GO:0032259">
    <property type="term" value="P:methylation"/>
    <property type="evidence" value="ECO:0007669"/>
    <property type="project" value="UniProtKB-KW"/>
</dbReference>
<sequence>MRDGDGEQERTTLDEVIAAQGVHVRPLRQAIALLLGDWRQHDDLVRDSTLPRRSLGELLDALAGDLEHREVRGGGRLMRIAPSAAPRYRPYAERADQTGNGGDGGGEPPAALLAATTRDVAEVPVPLAALDHVQATPETVLRRALWLDERYDLRTARLLFLGDHDLTSLAVRAVRPEADLTVVDLDERLLAYVDERSAGSIRTVHADLRFGLPPVAEGAADLVFSDPPYTPEGMGLFAARGISCLAEPARGRLLLAYGYSPRHPALGGAVQRRLSGLGLTFEAIIPDFHRYLGAQAIGSAADLYVCQPTAQAAKATGRRTGIYTHGPQSVESERPERDLLDGLAGIAAADGHTVETRRADWAKPASAPAGTALVFDLTADPGPWLLRVLLATNAGRVATLLPNSHPDLGDARSQAALSELLAAKYRLRFLRSTPDNTHAVVLADAVAPEPDEVDGAGLVARSLLTRAHGKLANTAREALVRASGTGGTAMTKNEARAALAPLMTGLDGFRLIDLPRHRLAAVLTGAAELAAAR</sequence>
<dbReference type="InterPro" id="IPR029063">
    <property type="entry name" value="SAM-dependent_MTases_sf"/>
</dbReference>
<evidence type="ECO:0000259" key="2">
    <source>
        <dbReference type="Pfam" id="PF01861"/>
    </source>
</evidence>
<dbReference type="PROSITE" id="PS00092">
    <property type="entry name" value="N6_MTASE"/>
    <property type="match status" value="1"/>
</dbReference>
<name>A0A263D5I0_9PSEU</name>
<dbReference type="SUPFAM" id="SSF53335">
    <property type="entry name" value="S-adenosyl-L-methionine-dependent methyltransferases"/>
    <property type="match status" value="1"/>
</dbReference>
<evidence type="ECO:0000256" key="1">
    <source>
        <dbReference type="SAM" id="MobiDB-lite"/>
    </source>
</evidence>
<evidence type="ECO:0000313" key="4">
    <source>
        <dbReference type="Proteomes" id="UP000242444"/>
    </source>
</evidence>
<protein>
    <submittedName>
        <fullName evidence="3">Putative methyltransferase</fullName>
    </submittedName>
</protein>
<dbReference type="Gene3D" id="3.40.50.150">
    <property type="entry name" value="Vaccinia Virus protein VP39"/>
    <property type="match status" value="1"/>
</dbReference>
<dbReference type="GO" id="GO:0003676">
    <property type="term" value="F:nucleic acid binding"/>
    <property type="evidence" value="ECO:0007669"/>
    <property type="project" value="InterPro"/>
</dbReference>
<feature type="region of interest" description="Disordered" evidence="1">
    <location>
        <begin position="88"/>
        <end position="110"/>
    </location>
</feature>
<dbReference type="InParanoid" id="A0A263D5I0"/>
<dbReference type="OrthoDB" id="7593728at2"/>
<keyword evidence="3" id="KW-0808">Transferase</keyword>
<dbReference type="EMBL" id="NKYE01000004">
    <property type="protein sequence ID" value="OZM73720.1"/>
    <property type="molecule type" value="Genomic_DNA"/>
</dbReference>
<evidence type="ECO:0000313" key="3">
    <source>
        <dbReference type="EMBL" id="OZM73720.1"/>
    </source>
</evidence>